<feature type="signal peptide" evidence="2">
    <location>
        <begin position="1"/>
        <end position="19"/>
    </location>
</feature>
<reference evidence="3" key="1">
    <citation type="submission" date="2020-03" db="EMBL/GenBank/DDBJ databases">
        <title>Studies in the Genomics of Life Span.</title>
        <authorList>
            <person name="Glass D."/>
        </authorList>
    </citation>
    <scope>NUCLEOTIDE SEQUENCE</scope>
    <source>
        <strain evidence="3">LTLLF</strain>
        <tissue evidence="3">Muscle</tissue>
    </source>
</reference>
<evidence type="ECO:0000313" key="3">
    <source>
        <dbReference type="EMBL" id="KAH0509803.1"/>
    </source>
</evidence>
<organism evidence="3 4">
    <name type="scientific">Microtus ochrogaster</name>
    <name type="common">Prairie vole</name>
    <dbReference type="NCBI Taxonomy" id="79684"/>
    <lineage>
        <taxon>Eukaryota</taxon>
        <taxon>Metazoa</taxon>
        <taxon>Chordata</taxon>
        <taxon>Craniata</taxon>
        <taxon>Vertebrata</taxon>
        <taxon>Euteleostomi</taxon>
        <taxon>Mammalia</taxon>
        <taxon>Eutheria</taxon>
        <taxon>Euarchontoglires</taxon>
        <taxon>Glires</taxon>
        <taxon>Rodentia</taxon>
        <taxon>Myomorpha</taxon>
        <taxon>Muroidea</taxon>
        <taxon>Cricetidae</taxon>
        <taxon>Arvicolinae</taxon>
        <taxon>Microtus</taxon>
    </lineage>
</organism>
<evidence type="ECO:0000256" key="1">
    <source>
        <dbReference type="SAM" id="MobiDB-lite"/>
    </source>
</evidence>
<proteinExistence type="predicted"/>
<evidence type="ECO:0000313" key="4">
    <source>
        <dbReference type="Proteomes" id="UP000710432"/>
    </source>
</evidence>
<evidence type="ECO:0000256" key="2">
    <source>
        <dbReference type="SAM" id="SignalP"/>
    </source>
</evidence>
<dbReference type="AlphaFoldDB" id="A0A8J6GFI0"/>
<keyword evidence="2" id="KW-0732">Signal</keyword>
<gene>
    <name evidence="3" type="ORF">LTLLF_158305</name>
</gene>
<feature type="region of interest" description="Disordered" evidence="1">
    <location>
        <begin position="53"/>
        <end position="101"/>
    </location>
</feature>
<name>A0A8J6GFI0_MICOH</name>
<feature type="compositionally biased region" description="Low complexity" evidence="1">
    <location>
        <begin position="75"/>
        <end position="90"/>
    </location>
</feature>
<feature type="chain" id="PRO_5035299342" evidence="2">
    <location>
        <begin position="20"/>
        <end position="141"/>
    </location>
</feature>
<sequence>MKGPKLFVLLSSLWGGVLGLTNTLRSSIAPEEENFPLPLNSTSAPQSEVLSLQVLSATQNPSSQADATPKRPSEDTLLLSTLQTSETSTSAEGRSQTPTPLEKTEAVMALLPLALQSKSGPGAGMVELANATLNFLQSFSR</sequence>
<protein>
    <submittedName>
        <fullName evidence="3">Multimerin-1</fullName>
    </submittedName>
</protein>
<dbReference type="Proteomes" id="UP000710432">
    <property type="component" value="Unassembled WGS sequence"/>
</dbReference>
<comment type="caution">
    <text evidence="3">The sequence shown here is derived from an EMBL/GenBank/DDBJ whole genome shotgun (WGS) entry which is preliminary data.</text>
</comment>
<feature type="compositionally biased region" description="Polar residues" evidence="1">
    <location>
        <begin position="53"/>
        <end position="66"/>
    </location>
</feature>
<dbReference type="EMBL" id="JAATJU010022730">
    <property type="protein sequence ID" value="KAH0509803.1"/>
    <property type="molecule type" value="Genomic_DNA"/>
</dbReference>
<accession>A0A8J6GFI0</accession>